<dbReference type="OrthoDB" id="8451541at2"/>
<reference evidence="2 3" key="1">
    <citation type="submission" date="2018-10" db="EMBL/GenBank/DDBJ databases">
        <title>Histidinibacterium lentulum gen. nov., sp. nov., a marine bacterium from the culture broth of Picochlorum sp. 122.</title>
        <authorList>
            <person name="Wang G."/>
        </authorList>
    </citation>
    <scope>NUCLEOTIDE SEQUENCE [LARGE SCALE GENOMIC DNA]</scope>
    <source>
        <strain evidence="2 3">B17</strain>
    </source>
</reference>
<sequence length="168" mass="17608">MTPRLALAALVLAALASPAAALSCLRPDPARTFQEADASERVFAVIHGRFSFDAGRMPGGLLTERTPDDPQPEPVVSEFMGHVLGPEGFTESWMGPVILQPVCGGPWCGQLPSPVEALAFVLVDDGGPTLVLDPCATRVFPDPSRETLAQMVSCIQGGDCTPADGLPQ</sequence>
<evidence type="ECO:0000313" key="3">
    <source>
        <dbReference type="Proteomes" id="UP000268016"/>
    </source>
</evidence>
<evidence type="ECO:0000313" key="2">
    <source>
        <dbReference type="EMBL" id="ROU02753.1"/>
    </source>
</evidence>
<dbReference type="PROSITE" id="PS51257">
    <property type="entry name" value="PROKAR_LIPOPROTEIN"/>
    <property type="match status" value="1"/>
</dbReference>
<gene>
    <name evidence="2" type="ORF">EAT49_10580</name>
</gene>
<protein>
    <submittedName>
        <fullName evidence="2">Uncharacterized protein</fullName>
    </submittedName>
</protein>
<dbReference type="AlphaFoldDB" id="A0A3N2R5S7"/>
<keyword evidence="1" id="KW-0732">Signal</keyword>
<feature type="chain" id="PRO_5018267826" evidence="1">
    <location>
        <begin position="22"/>
        <end position="168"/>
    </location>
</feature>
<organism evidence="2 3">
    <name type="scientific">Histidinibacterium lentulum</name>
    <dbReference type="NCBI Taxonomy" id="2480588"/>
    <lineage>
        <taxon>Bacteria</taxon>
        <taxon>Pseudomonadati</taxon>
        <taxon>Pseudomonadota</taxon>
        <taxon>Alphaproteobacteria</taxon>
        <taxon>Rhodobacterales</taxon>
        <taxon>Paracoccaceae</taxon>
        <taxon>Histidinibacterium</taxon>
    </lineage>
</organism>
<feature type="signal peptide" evidence="1">
    <location>
        <begin position="1"/>
        <end position="21"/>
    </location>
</feature>
<dbReference type="Proteomes" id="UP000268016">
    <property type="component" value="Unassembled WGS sequence"/>
</dbReference>
<dbReference type="EMBL" id="RDRB01000004">
    <property type="protein sequence ID" value="ROU02753.1"/>
    <property type="molecule type" value="Genomic_DNA"/>
</dbReference>
<accession>A0A3N2R5S7</accession>
<proteinExistence type="predicted"/>
<evidence type="ECO:0000256" key="1">
    <source>
        <dbReference type="SAM" id="SignalP"/>
    </source>
</evidence>
<keyword evidence="3" id="KW-1185">Reference proteome</keyword>
<comment type="caution">
    <text evidence="2">The sequence shown here is derived from an EMBL/GenBank/DDBJ whole genome shotgun (WGS) entry which is preliminary data.</text>
</comment>
<dbReference type="RefSeq" id="WP_123642276.1">
    <property type="nucleotide sequence ID" value="NZ_ML119084.1"/>
</dbReference>
<name>A0A3N2R5S7_9RHOB</name>